<evidence type="ECO:0000256" key="6">
    <source>
        <dbReference type="ARBA" id="ARBA00022723"/>
    </source>
</evidence>
<dbReference type="OrthoDB" id="9784632at2"/>
<reference evidence="12 13" key="1">
    <citation type="submission" date="2017-03" db="EMBL/GenBank/DDBJ databases">
        <title>Genome sequence of Geothermobacter sp. EPR-M, Deep-Sea Iron Reducer.</title>
        <authorList>
            <person name="Tully B."/>
            <person name="Savalia P."/>
            <person name="Abuyen K."/>
            <person name="Baughan C."/>
            <person name="Romero E."/>
            <person name="Ronkowski C."/>
            <person name="Torres B."/>
            <person name="Tremblay J."/>
            <person name="Trujillo A."/>
            <person name="Tyler M."/>
            <person name="Perez-Rodriguez I."/>
            <person name="Amend J."/>
        </authorList>
    </citation>
    <scope>NUCLEOTIDE SEQUENCE [LARGE SCALE GENOMIC DNA]</scope>
    <source>
        <strain evidence="12 13">EPR-M</strain>
    </source>
</reference>
<evidence type="ECO:0000256" key="5">
    <source>
        <dbReference type="ARBA" id="ARBA00022643"/>
    </source>
</evidence>
<dbReference type="GO" id="GO:0046872">
    <property type="term" value="F:metal ion binding"/>
    <property type="evidence" value="ECO:0007669"/>
    <property type="project" value="UniProtKB-KW"/>
</dbReference>
<protein>
    <submittedName>
        <fullName evidence="12">NADH:flavin oxidoreductase</fullName>
    </submittedName>
</protein>
<dbReference type="GO" id="GO:0051536">
    <property type="term" value="F:iron-sulfur cluster binding"/>
    <property type="evidence" value="ECO:0007669"/>
    <property type="project" value="UniProtKB-KW"/>
</dbReference>
<evidence type="ECO:0000313" key="12">
    <source>
        <dbReference type="EMBL" id="ORJ60676.1"/>
    </source>
</evidence>
<keyword evidence="8" id="KW-0408">Iron</keyword>
<keyword evidence="13" id="KW-1185">Reference proteome</keyword>
<organism evidence="12 13">
    <name type="scientific">Geothermobacter hydrogeniphilus</name>
    <dbReference type="NCBI Taxonomy" id="1969733"/>
    <lineage>
        <taxon>Bacteria</taxon>
        <taxon>Pseudomonadati</taxon>
        <taxon>Thermodesulfobacteriota</taxon>
        <taxon>Desulfuromonadia</taxon>
        <taxon>Desulfuromonadales</taxon>
        <taxon>Geothermobacteraceae</taxon>
        <taxon>Geothermobacter</taxon>
    </lineage>
</organism>
<comment type="caution">
    <text evidence="12">The sequence shown here is derived from an EMBL/GenBank/DDBJ whole genome shotgun (WGS) entry which is preliminary data.</text>
</comment>
<dbReference type="Proteomes" id="UP000193136">
    <property type="component" value="Unassembled WGS sequence"/>
</dbReference>
<comment type="cofactor">
    <cofactor evidence="1">
        <name>FMN</name>
        <dbReference type="ChEBI" id="CHEBI:58210"/>
    </cofactor>
</comment>
<dbReference type="InterPro" id="IPR051793">
    <property type="entry name" value="NADH:flavin_oxidoreductase"/>
</dbReference>
<dbReference type="GO" id="GO:0010181">
    <property type="term" value="F:FMN binding"/>
    <property type="evidence" value="ECO:0007669"/>
    <property type="project" value="InterPro"/>
</dbReference>
<comment type="similarity">
    <text evidence="3">In the N-terminal section; belongs to the NADH:flavin oxidoreductase/NADH oxidase family.</text>
</comment>
<keyword evidence="9" id="KW-0411">Iron-sulfur</keyword>
<evidence type="ECO:0000256" key="3">
    <source>
        <dbReference type="ARBA" id="ARBA00011048"/>
    </source>
</evidence>
<dbReference type="Gene3D" id="3.40.50.720">
    <property type="entry name" value="NAD(P)-binding Rossmann-like Domain"/>
    <property type="match status" value="1"/>
</dbReference>
<evidence type="ECO:0000259" key="10">
    <source>
        <dbReference type="Pfam" id="PF00724"/>
    </source>
</evidence>
<dbReference type="InterPro" id="IPR023753">
    <property type="entry name" value="FAD/NAD-binding_dom"/>
</dbReference>
<dbReference type="PRINTS" id="PR00469">
    <property type="entry name" value="PNDRDTASEII"/>
</dbReference>
<dbReference type="InterPro" id="IPR036188">
    <property type="entry name" value="FAD/NAD-bd_sf"/>
</dbReference>
<proteinExistence type="inferred from homology"/>
<dbReference type="PANTHER" id="PTHR42917:SF2">
    <property type="entry name" value="2,4-DIENOYL-COA REDUCTASE [(2E)-ENOYL-COA-PRODUCING]"/>
    <property type="match status" value="1"/>
</dbReference>
<evidence type="ECO:0000256" key="7">
    <source>
        <dbReference type="ARBA" id="ARBA00023002"/>
    </source>
</evidence>
<dbReference type="Pfam" id="PF07992">
    <property type="entry name" value="Pyr_redox_2"/>
    <property type="match status" value="1"/>
</dbReference>
<dbReference type="CDD" id="cd02803">
    <property type="entry name" value="OYE_like_FMN_family"/>
    <property type="match status" value="1"/>
</dbReference>
<dbReference type="EMBL" id="NAAD01000007">
    <property type="protein sequence ID" value="ORJ60676.1"/>
    <property type="molecule type" value="Genomic_DNA"/>
</dbReference>
<gene>
    <name evidence="12" type="ORF">B5V00_07535</name>
</gene>
<evidence type="ECO:0000259" key="11">
    <source>
        <dbReference type="Pfam" id="PF07992"/>
    </source>
</evidence>
<dbReference type="SUPFAM" id="SSF51905">
    <property type="entry name" value="FAD/NAD(P)-binding domain"/>
    <property type="match status" value="1"/>
</dbReference>
<sequence length="664" mass="71091">MTDPLFQPLTIGSLQLKNRIIMPAMHLNMADDYRVSEQLLAFYAERAAGGAGLISCGYAGVDELAAHPGHIGVHDDAFIHGLKRLAETIQAGGARAALQINHAGRYNHSMLTGGKQPVAPSAVPSRMTGETPRELSLDEIEELINAFAEAGRRVAEAGFDAVEVLAGTGYIISSFLSPLTNRREDAWGGTRENRMRFGLEVVRRVKQACGLPLIVRLNGNDFMPQGIGRETLQQFAAALVEAGADALSINVGWHEAQMPQIVTKVPRGAFAYLARGIRERVAVPVIAGHRINDPGNARDLLDQGWCDAVAMGRALIADPQLPNKALRGREDEIIHCVACGQGCFDALFRFQHVECLCNPRAGHELEASPQSTQSLRVLVVGGGAGGMTAAIAAARQGHRVTLYEAESRLGGQLDLAGAPPGREEFSLLARDLARQVGEAGVEVILGRRVDAELLRRESPDRVVLATGGCPQAPPIPGCDLPHVIQAWDLLRGKVSTGSRVVIIGGGAVGVESALLLAEQGTLPAETLKFLLVHRAEDPEELYRLATSGSKQVTLVEMLDKLGRNFGKTTRWTMLQDLKRYGVQCRTGTRVEAITEEGVVVAGETGPELLPADTVVMAVGTRADNPLQQVCEDLGIACRVIGDANKPAMVFDAVHQGYRAGREVA</sequence>
<keyword evidence="7" id="KW-0560">Oxidoreductase</keyword>
<comment type="cofactor">
    <cofactor evidence="2">
        <name>[4Fe-4S] cluster</name>
        <dbReference type="ChEBI" id="CHEBI:49883"/>
    </cofactor>
</comment>
<dbReference type="InterPro" id="IPR001155">
    <property type="entry name" value="OxRdtase_FMN_N"/>
</dbReference>
<dbReference type="Pfam" id="PF00724">
    <property type="entry name" value="Oxidored_FMN"/>
    <property type="match status" value="1"/>
</dbReference>
<keyword evidence="6" id="KW-0479">Metal-binding</keyword>
<evidence type="ECO:0000313" key="13">
    <source>
        <dbReference type="Proteomes" id="UP000193136"/>
    </source>
</evidence>
<name>A0A1X0Y6C1_9BACT</name>
<feature type="domain" description="NADH:flavin oxidoreductase/NADH oxidase N-terminal" evidence="10">
    <location>
        <begin position="5"/>
        <end position="332"/>
    </location>
</feature>
<dbReference type="STRING" id="1969733.B5V00_07535"/>
<dbReference type="PRINTS" id="PR00368">
    <property type="entry name" value="FADPNR"/>
</dbReference>
<dbReference type="RefSeq" id="WP_085010158.1">
    <property type="nucleotide sequence ID" value="NZ_NAAD01000007.1"/>
</dbReference>
<evidence type="ECO:0000256" key="8">
    <source>
        <dbReference type="ARBA" id="ARBA00023004"/>
    </source>
</evidence>
<evidence type="ECO:0000256" key="1">
    <source>
        <dbReference type="ARBA" id="ARBA00001917"/>
    </source>
</evidence>
<dbReference type="AlphaFoldDB" id="A0A1X0Y6C1"/>
<dbReference type="GO" id="GO:0016491">
    <property type="term" value="F:oxidoreductase activity"/>
    <property type="evidence" value="ECO:0007669"/>
    <property type="project" value="UniProtKB-KW"/>
</dbReference>
<keyword evidence="4" id="KW-0285">Flavoprotein</keyword>
<dbReference type="InterPro" id="IPR013785">
    <property type="entry name" value="Aldolase_TIM"/>
</dbReference>
<evidence type="ECO:0000256" key="2">
    <source>
        <dbReference type="ARBA" id="ARBA00001966"/>
    </source>
</evidence>
<dbReference type="Gene3D" id="3.20.20.70">
    <property type="entry name" value="Aldolase class I"/>
    <property type="match status" value="1"/>
</dbReference>
<dbReference type="SUPFAM" id="SSF51395">
    <property type="entry name" value="FMN-linked oxidoreductases"/>
    <property type="match status" value="1"/>
</dbReference>
<accession>A0A1X0Y6C1</accession>
<dbReference type="PANTHER" id="PTHR42917">
    <property type="entry name" value="2,4-DIENOYL-COA REDUCTASE"/>
    <property type="match status" value="1"/>
</dbReference>
<keyword evidence="5" id="KW-0288">FMN</keyword>
<dbReference type="Gene3D" id="3.50.50.60">
    <property type="entry name" value="FAD/NAD(P)-binding domain"/>
    <property type="match status" value="1"/>
</dbReference>
<evidence type="ECO:0000256" key="9">
    <source>
        <dbReference type="ARBA" id="ARBA00023014"/>
    </source>
</evidence>
<evidence type="ECO:0000256" key="4">
    <source>
        <dbReference type="ARBA" id="ARBA00022630"/>
    </source>
</evidence>
<feature type="domain" description="FAD/NAD(P)-binding" evidence="11">
    <location>
        <begin position="376"/>
        <end position="637"/>
    </location>
</feature>